<comment type="caution">
    <text evidence="2">The sequence shown here is derived from an EMBL/GenBank/DDBJ whole genome shotgun (WGS) entry which is preliminary data.</text>
</comment>
<name>A0A9X1VN30_9FLAO</name>
<dbReference type="EMBL" id="JAKQYM010000007">
    <property type="protein sequence ID" value="MCI2229569.1"/>
    <property type="molecule type" value="Genomic_DNA"/>
</dbReference>
<feature type="region of interest" description="Disordered" evidence="1">
    <location>
        <begin position="164"/>
        <end position="184"/>
    </location>
</feature>
<accession>A0A9X1VN30</accession>
<dbReference type="AlphaFoldDB" id="A0A9X1VN30"/>
<proteinExistence type="predicted"/>
<protein>
    <submittedName>
        <fullName evidence="2">Uncharacterized protein</fullName>
    </submittedName>
</protein>
<evidence type="ECO:0000256" key="1">
    <source>
        <dbReference type="SAM" id="MobiDB-lite"/>
    </source>
</evidence>
<dbReference type="RefSeq" id="WP_242178695.1">
    <property type="nucleotide sequence ID" value="NZ_JAKQYM010000007.1"/>
</dbReference>
<sequence>MELQSWGKLYQELASKVSENIESIKWVDLWHNQVGFLVEEHPFPTPAVFMAFRILSVEDLSEKVQRVQLQIDMYYFYETFLDTYQGAYNEDDALDYLEDLTAIYKLFHASSGNNYSEMRRTGLAAVDTGSSGNLYRQTFTCSTVDASALTEFDVVVPGSIEYNKGAAPEDEQEPHFKIPLIGGN</sequence>
<organism evidence="2 3">
    <name type="scientific">Polaribacter marinus</name>
    <dbReference type="NCBI Taxonomy" id="2916838"/>
    <lineage>
        <taxon>Bacteria</taxon>
        <taxon>Pseudomonadati</taxon>
        <taxon>Bacteroidota</taxon>
        <taxon>Flavobacteriia</taxon>
        <taxon>Flavobacteriales</taxon>
        <taxon>Flavobacteriaceae</taxon>
    </lineage>
</organism>
<keyword evidence="3" id="KW-1185">Reference proteome</keyword>
<dbReference type="Proteomes" id="UP001139369">
    <property type="component" value="Unassembled WGS sequence"/>
</dbReference>
<gene>
    <name evidence="2" type="ORF">MC378_10355</name>
</gene>
<reference evidence="2" key="1">
    <citation type="submission" date="2022-02" db="EMBL/GenBank/DDBJ databases">
        <title>Polaribacter sp. MSW13, isolated from seawater.</title>
        <authorList>
            <person name="Kristyanto S."/>
            <person name="Jung J."/>
            <person name="Jeon C.O."/>
        </authorList>
    </citation>
    <scope>NUCLEOTIDE SEQUENCE</scope>
    <source>
        <strain evidence="2">MSW13</strain>
    </source>
</reference>
<evidence type="ECO:0000313" key="3">
    <source>
        <dbReference type="Proteomes" id="UP001139369"/>
    </source>
</evidence>
<evidence type="ECO:0000313" key="2">
    <source>
        <dbReference type="EMBL" id="MCI2229569.1"/>
    </source>
</evidence>